<dbReference type="AlphaFoldDB" id="A0A8J6EEQ8"/>
<dbReference type="PANTHER" id="PTHR10370">
    <property type="entry name" value="ERYTHROPOIETIN"/>
    <property type="match status" value="1"/>
</dbReference>
<dbReference type="OrthoDB" id="9892121at2759"/>
<protein>
    <recommendedName>
        <fullName evidence="3">Erythropoietin</fullName>
    </recommendedName>
</protein>
<dbReference type="PANTHER" id="PTHR10370:SF0">
    <property type="entry name" value="ERYTHROPOIETIN"/>
    <property type="match status" value="1"/>
</dbReference>
<dbReference type="Gene3D" id="1.20.1250.10">
    <property type="match status" value="1"/>
</dbReference>
<dbReference type="GO" id="GO:0005128">
    <property type="term" value="F:erythropoietin receptor binding"/>
    <property type="evidence" value="ECO:0007669"/>
    <property type="project" value="InterPro"/>
</dbReference>
<evidence type="ECO:0000256" key="1">
    <source>
        <dbReference type="ARBA" id="ARBA00004613"/>
    </source>
</evidence>
<evidence type="ECO:0000256" key="7">
    <source>
        <dbReference type="ARBA" id="ARBA00023057"/>
    </source>
</evidence>
<evidence type="ECO:0000313" key="11">
    <source>
        <dbReference type="Proteomes" id="UP000770717"/>
    </source>
</evidence>
<evidence type="ECO:0000256" key="3">
    <source>
        <dbReference type="ARBA" id="ARBA00015421"/>
    </source>
</evidence>
<evidence type="ECO:0000256" key="5">
    <source>
        <dbReference type="ARBA" id="ARBA00022702"/>
    </source>
</evidence>
<keyword evidence="7" id="KW-0265">Erythrocyte maturation</keyword>
<dbReference type="GO" id="GO:0005179">
    <property type="term" value="F:hormone activity"/>
    <property type="evidence" value="ECO:0007669"/>
    <property type="project" value="UniProtKB-KW"/>
</dbReference>
<proteinExistence type="inferred from homology"/>
<dbReference type="InterPro" id="IPR003013">
    <property type="entry name" value="Erythroptn"/>
</dbReference>
<dbReference type="InterPro" id="IPR001323">
    <property type="entry name" value="EPO_TPO"/>
</dbReference>
<feature type="chain" id="PRO_5035297590" description="Erythropoietin" evidence="9">
    <location>
        <begin position="23"/>
        <end position="171"/>
    </location>
</feature>
<dbReference type="GO" id="GO:0043249">
    <property type="term" value="P:erythrocyte maturation"/>
    <property type="evidence" value="ECO:0007669"/>
    <property type="project" value="UniProtKB-KW"/>
</dbReference>
<comment type="caution">
    <text evidence="10">The sequence shown here is derived from an EMBL/GenBank/DDBJ whole genome shotgun (WGS) entry which is preliminary data.</text>
</comment>
<evidence type="ECO:0000256" key="2">
    <source>
        <dbReference type="ARBA" id="ARBA00005782"/>
    </source>
</evidence>
<gene>
    <name evidence="10" type="ORF">GDO78_014247</name>
</gene>
<keyword evidence="5" id="KW-0372">Hormone</keyword>
<name>A0A8J6EEQ8_ELECQ</name>
<dbReference type="Proteomes" id="UP000770717">
    <property type="component" value="Unassembled WGS sequence"/>
</dbReference>
<comment type="subcellular location">
    <subcellularLocation>
        <location evidence="1">Secreted</location>
    </subcellularLocation>
</comment>
<comment type="similarity">
    <text evidence="2">Belongs to the EPO/TPO family.</text>
</comment>
<dbReference type="SUPFAM" id="SSF47266">
    <property type="entry name" value="4-helical cytokines"/>
    <property type="match status" value="1"/>
</dbReference>
<dbReference type="EMBL" id="WNTK01001180">
    <property type="protein sequence ID" value="KAG9467813.1"/>
    <property type="molecule type" value="Genomic_DNA"/>
</dbReference>
<organism evidence="10 11">
    <name type="scientific">Eleutherodactylus coqui</name>
    <name type="common">Puerto Rican coqui</name>
    <dbReference type="NCBI Taxonomy" id="57060"/>
    <lineage>
        <taxon>Eukaryota</taxon>
        <taxon>Metazoa</taxon>
        <taxon>Chordata</taxon>
        <taxon>Craniata</taxon>
        <taxon>Vertebrata</taxon>
        <taxon>Euteleostomi</taxon>
        <taxon>Amphibia</taxon>
        <taxon>Batrachia</taxon>
        <taxon>Anura</taxon>
        <taxon>Neobatrachia</taxon>
        <taxon>Hyloidea</taxon>
        <taxon>Eleutherodactylidae</taxon>
        <taxon>Eleutherodactylinae</taxon>
        <taxon>Eleutherodactylus</taxon>
        <taxon>Eleutherodactylus</taxon>
    </lineage>
</organism>
<evidence type="ECO:0000256" key="6">
    <source>
        <dbReference type="ARBA" id="ARBA00022729"/>
    </source>
</evidence>
<accession>A0A8J6EEQ8</accession>
<feature type="signal peptide" evidence="9">
    <location>
        <begin position="1"/>
        <end position="22"/>
    </location>
</feature>
<evidence type="ECO:0000256" key="8">
    <source>
        <dbReference type="ARBA" id="ARBA00023157"/>
    </source>
</evidence>
<reference evidence="10" key="1">
    <citation type="thesis" date="2020" institute="ProQuest LLC" country="789 East Eisenhower Parkway, Ann Arbor, MI, USA">
        <title>Comparative Genomics and Chromosome Evolution.</title>
        <authorList>
            <person name="Mudd A.B."/>
        </authorList>
    </citation>
    <scope>NUCLEOTIDE SEQUENCE</scope>
    <source>
        <strain evidence="10">HN-11 Male</strain>
        <tissue evidence="10">Kidney and liver</tissue>
    </source>
</reference>
<keyword evidence="6 9" id="KW-0732">Signal</keyword>
<dbReference type="InterPro" id="IPR009079">
    <property type="entry name" value="4_helix_cytokine-like_core"/>
</dbReference>
<evidence type="ECO:0000256" key="4">
    <source>
        <dbReference type="ARBA" id="ARBA00022525"/>
    </source>
</evidence>
<sequence>MGVTGLLILLQMLLIDVWPVTSVPFCDQTFLDHYIRSIIKEDKEMNVSCQFSRNVTVPQPSLNAEWRALQTSRQEAEIRHGFTLLLNSVPEVTTFISQCKLNVPLQRFSSNIRTMGNILQQVNKKIDPHPLEDARTLTVTTLQQFYTVYKNFLVGKYKTLVRSLCTGLGYR</sequence>
<keyword evidence="11" id="KW-1185">Reference proteome</keyword>
<dbReference type="GO" id="GO:0005125">
    <property type="term" value="F:cytokine activity"/>
    <property type="evidence" value="ECO:0007669"/>
    <property type="project" value="TreeGrafter"/>
</dbReference>
<keyword evidence="8" id="KW-1015">Disulfide bond</keyword>
<dbReference type="GO" id="GO:0005615">
    <property type="term" value="C:extracellular space"/>
    <property type="evidence" value="ECO:0007669"/>
    <property type="project" value="TreeGrafter"/>
</dbReference>
<keyword evidence="4" id="KW-0964">Secreted</keyword>
<dbReference type="Pfam" id="PF00758">
    <property type="entry name" value="EPO_TPO"/>
    <property type="match status" value="1"/>
</dbReference>
<evidence type="ECO:0000256" key="9">
    <source>
        <dbReference type="SAM" id="SignalP"/>
    </source>
</evidence>
<evidence type="ECO:0000313" key="10">
    <source>
        <dbReference type="EMBL" id="KAG9467813.1"/>
    </source>
</evidence>